<evidence type="ECO:0000256" key="1">
    <source>
        <dbReference type="ARBA" id="ARBA00001946"/>
    </source>
</evidence>
<comment type="caution">
    <text evidence="8">Lacks conserved residue(s) required for the propagation of feature annotation.</text>
</comment>
<keyword evidence="4 8" id="KW-0479">Metal-binding</keyword>
<dbReference type="GO" id="GO:0016787">
    <property type="term" value="F:hydrolase activity"/>
    <property type="evidence" value="ECO:0007669"/>
    <property type="project" value="UniProtKB-KW"/>
</dbReference>
<dbReference type="HAMAP" id="MF_00265">
    <property type="entry name" value="VapC_Nob1"/>
    <property type="match status" value="1"/>
</dbReference>
<dbReference type="RefSeq" id="WP_127728270.1">
    <property type="nucleotide sequence ID" value="NZ_SACP01000006.1"/>
</dbReference>
<dbReference type="PANTHER" id="PTHR33653:SF1">
    <property type="entry name" value="RIBONUCLEASE VAPC2"/>
    <property type="match status" value="1"/>
</dbReference>
<dbReference type="SUPFAM" id="SSF88723">
    <property type="entry name" value="PIN domain-like"/>
    <property type="match status" value="1"/>
</dbReference>
<evidence type="ECO:0000256" key="8">
    <source>
        <dbReference type="HAMAP-Rule" id="MF_00265"/>
    </source>
</evidence>
<gene>
    <name evidence="8" type="primary">vapC</name>
    <name evidence="10" type="ORF">EOE48_08005</name>
</gene>
<dbReference type="PANTHER" id="PTHR33653">
    <property type="entry name" value="RIBONUCLEASE VAPC2"/>
    <property type="match status" value="1"/>
</dbReference>
<comment type="cofactor">
    <cofactor evidence="1 8">
        <name>Mg(2+)</name>
        <dbReference type="ChEBI" id="CHEBI:18420"/>
    </cofactor>
</comment>
<evidence type="ECO:0000259" key="9">
    <source>
        <dbReference type="Pfam" id="PF01850"/>
    </source>
</evidence>
<comment type="similarity">
    <text evidence="7 8">Belongs to the PINc/VapC protein family.</text>
</comment>
<evidence type="ECO:0000256" key="2">
    <source>
        <dbReference type="ARBA" id="ARBA00022649"/>
    </source>
</evidence>
<dbReference type="InterPro" id="IPR050556">
    <property type="entry name" value="Type_II_TA_system_RNase"/>
</dbReference>
<evidence type="ECO:0000313" key="10">
    <source>
        <dbReference type="EMBL" id="RVU19335.1"/>
    </source>
</evidence>
<accession>A0A3S2WCQ2</accession>
<dbReference type="Pfam" id="PF01850">
    <property type="entry name" value="PIN"/>
    <property type="match status" value="1"/>
</dbReference>
<proteinExistence type="inferred from homology"/>
<evidence type="ECO:0000313" key="11">
    <source>
        <dbReference type="Proteomes" id="UP000286997"/>
    </source>
</evidence>
<evidence type="ECO:0000256" key="3">
    <source>
        <dbReference type="ARBA" id="ARBA00022722"/>
    </source>
</evidence>
<organism evidence="10 11">
    <name type="scientific">Methylobacterium oryzihabitans</name>
    <dbReference type="NCBI Taxonomy" id="2499852"/>
    <lineage>
        <taxon>Bacteria</taxon>
        <taxon>Pseudomonadati</taxon>
        <taxon>Pseudomonadota</taxon>
        <taxon>Alphaproteobacteria</taxon>
        <taxon>Hyphomicrobiales</taxon>
        <taxon>Methylobacteriaceae</taxon>
        <taxon>Methylobacterium</taxon>
    </lineage>
</organism>
<keyword evidence="3 8" id="KW-0540">Nuclease</keyword>
<comment type="function">
    <text evidence="8">Toxic component of a toxin-antitoxin (TA) system. An RNase.</text>
</comment>
<dbReference type="OrthoDB" id="7188375at2"/>
<dbReference type="GO" id="GO:0090729">
    <property type="term" value="F:toxin activity"/>
    <property type="evidence" value="ECO:0007669"/>
    <property type="project" value="UniProtKB-KW"/>
</dbReference>
<dbReference type="EC" id="3.1.-.-" evidence="8"/>
<dbReference type="AlphaFoldDB" id="A0A3S2WCQ2"/>
<dbReference type="Gene3D" id="3.40.50.1010">
    <property type="entry name" value="5'-nuclease"/>
    <property type="match status" value="1"/>
</dbReference>
<keyword evidence="6 8" id="KW-0460">Magnesium</keyword>
<keyword evidence="8" id="KW-0800">Toxin</keyword>
<dbReference type="InterPro" id="IPR002716">
    <property type="entry name" value="PIN_dom"/>
</dbReference>
<evidence type="ECO:0000256" key="4">
    <source>
        <dbReference type="ARBA" id="ARBA00022723"/>
    </source>
</evidence>
<dbReference type="InterPro" id="IPR022907">
    <property type="entry name" value="VapC_family"/>
</dbReference>
<evidence type="ECO:0000256" key="6">
    <source>
        <dbReference type="ARBA" id="ARBA00022842"/>
    </source>
</evidence>
<keyword evidence="2 8" id="KW-1277">Toxin-antitoxin system</keyword>
<comment type="caution">
    <text evidence="10">The sequence shown here is derived from an EMBL/GenBank/DDBJ whole genome shotgun (WGS) entry which is preliminary data.</text>
</comment>
<dbReference type="GO" id="GO:0000287">
    <property type="term" value="F:magnesium ion binding"/>
    <property type="evidence" value="ECO:0007669"/>
    <property type="project" value="UniProtKB-UniRule"/>
</dbReference>
<protein>
    <recommendedName>
        <fullName evidence="8">Ribonuclease VapC</fullName>
        <shortName evidence="8">RNase VapC</shortName>
        <ecNumber evidence="8">3.1.-.-</ecNumber>
    </recommendedName>
    <alternativeName>
        <fullName evidence="8">Toxin VapC</fullName>
    </alternativeName>
</protein>
<feature type="domain" description="PIN" evidence="9">
    <location>
        <begin position="2"/>
        <end position="128"/>
    </location>
</feature>
<reference evidence="10 11" key="1">
    <citation type="submission" date="2019-01" db="EMBL/GenBank/DDBJ databases">
        <authorList>
            <person name="Chen W.-M."/>
        </authorList>
    </citation>
    <scope>NUCLEOTIDE SEQUENCE [LARGE SCALE GENOMIC DNA]</scope>
    <source>
        <strain evidence="10 11">TER-1</strain>
    </source>
</reference>
<sequence>MYLIDTSLVSLFDPQERAAASDVIAWMERHDRLLVLSAITLMELERGLMALRRAGAEPRALAIEALRDALLRDFGPRLVPVDAEVALIAARLAEMPEAAPLPALLVAATARARGLTVLTRDPDRFAATGVAALNPLAGLPPDVGG</sequence>
<dbReference type="GO" id="GO:0004540">
    <property type="term" value="F:RNA nuclease activity"/>
    <property type="evidence" value="ECO:0007669"/>
    <property type="project" value="InterPro"/>
</dbReference>
<evidence type="ECO:0000256" key="7">
    <source>
        <dbReference type="ARBA" id="ARBA00038093"/>
    </source>
</evidence>
<evidence type="ECO:0000256" key="5">
    <source>
        <dbReference type="ARBA" id="ARBA00022801"/>
    </source>
</evidence>
<dbReference type="InterPro" id="IPR029060">
    <property type="entry name" value="PIN-like_dom_sf"/>
</dbReference>
<dbReference type="Proteomes" id="UP000286997">
    <property type="component" value="Unassembled WGS sequence"/>
</dbReference>
<dbReference type="EMBL" id="SACP01000006">
    <property type="protein sequence ID" value="RVU19335.1"/>
    <property type="molecule type" value="Genomic_DNA"/>
</dbReference>
<feature type="binding site" evidence="8">
    <location>
        <position position="5"/>
    </location>
    <ligand>
        <name>Mg(2+)</name>
        <dbReference type="ChEBI" id="CHEBI:18420"/>
    </ligand>
</feature>
<keyword evidence="5 8" id="KW-0378">Hydrolase</keyword>
<keyword evidence="11" id="KW-1185">Reference proteome</keyword>
<name>A0A3S2WCQ2_9HYPH</name>